<dbReference type="Pfam" id="PF08668">
    <property type="entry name" value="HDOD"/>
    <property type="match status" value="1"/>
</dbReference>
<dbReference type="Gene3D" id="1.10.3210.10">
    <property type="entry name" value="Hypothetical protein af1432"/>
    <property type="match status" value="1"/>
</dbReference>
<evidence type="ECO:0000313" key="2">
    <source>
        <dbReference type="EMBL" id="PMP94809.1"/>
    </source>
</evidence>
<evidence type="ECO:0000313" key="3">
    <source>
        <dbReference type="Proteomes" id="UP000235619"/>
    </source>
</evidence>
<organism evidence="2 3">
    <name type="scientific">Thermodesulfobacterium geofontis</name>
    <dbReference type="NCBI Taxonomy" id="1295609"/>
    <lineage>
        <taxon>Bacteria</taxon>
        <taxon>Pseudomonadati</taxon>
        <taxon>Thermodesulfobacteriota</taxon>
        <taxon>Thermodesulfobacteria</taxon>
        <taxon>Thermodesulfobacteriales</taxon>
        <taxon>Thermodesulfobacteriaceae</taxon>
        <taxon>Thermodesulfobacterium</taxon>
    </lineage>
</organism>
<accession>A0A2N7Q963</accession>
<evidence type="ECO:0000259" key="1">
    <source>
        <dbReference type="Pfam" id="PF08668"/>
    </source>
</evidence>
<comment type="caution">
    <text evidence="2">The sequence shown here is derived from an EMBL/GenBank/DDBJ whole genome shotgun (WGS) entry which is preliminary data.</text>
</comment>
<name>A0A2N7Q963_9BACT</name>
<proteinExistence type="predicted"/>
<dbReference type="CDD" id="cd00077">
    <property type="entry name" value="HDc"/>
    <property type="match status" value="1"/>
</dbReference>
<reference evidence="2 3" key="1">
    <citation type="submission" date="2018-01" db="EMBL/GenBank/DDBJ databases">
        <title>Metagenomic assembled genomes from two thermal pools in the Uzon Caldera, Kamchatka, Russia.</title>
        <authorList>
            <person name="Wilkins L."/>
            <person name="Ettinger C."/>
        </authorList>
    </citation>
    <scope>NUCLEOTIDE SEQUENCE [LARGE SCALE GENOMIC DNA]</scope>
    <source>
        <strain evidence="2">ARK-04</strain>
    </source>
</reference>
<dbReference type="InterPro" id="IPR013976">
    <property type="entry name" value="HDOD"/>
</dbReference>
<dbReference type="InterPro" id="IPR003607">
    <property type="entry name" value="HD/PDEase_dom"/>
</dbReference>
<dbReference type="EMBL" id="PNJD01000376">
    <property type="protein sequence ID" value="PMP94809.1"/>
    <property type="molecule type" value="Genomic_DNA"/>
</dbReference>
<dbReference type="SUPFAM" id="SSF109604">
    <property type="entry name" value="HD-domain/PDEase-like"/>
    <property type="match status" value="1"/>
</dbReference>
<sequence length="73" mass="8414">MYKIFEACQFSCFWLFQKDYEDHSIRVGTGARIIAEMGELKNVSEVAIAGIVHDLGKTVIADFLLKRVHLRRK</sequence>
<dbReference type="Proteomes" id="UP000235619">
    <property type="component" value="Unassembled WGS sequence"/>
</dbReference>
<protein>
    <recommendedName>
        <fullName evidence="1">HDOD domain-containing protein</fullName>
    </recommendedName>
</protein>
<dbReference type="AlphaFoldDB" id="A0A2N7Q963"/>
<gene>
    <name evidence="2" type="ORF">C0169_06135</name>
</gene>
<feature type="domain" description="HDOD" evidence="1">
    <location>
        <begin position="18"/>
        <end position="67"/>
    </location>
</feature>